<reference evidence="2 3" key="1">
    <citation type="journal article" date="2019" name="Int. J. Syst. Evol. Microbiol.">
        <title>The Global Catalogue of Microorganisms (GCM) 10K type strain sequencing project: providing services to taxonomists for standard genome sequencing and annotation.</title>
        <authorList>
            <consortium name="The Broad Institute Genomics Platform"/>
            <consortium name="The Broad Institute Genome Sequencing Center for Infectious Disease"/>
            <person name="Wu L."/>
            <person name="Ma J."/>
        </authorList>
    </citation>
    <scope>NUCLEOTIDE SEQUENCE [LARGE SCALE GENOMIC DNA]</scope>
    <source>
        <strain evidence="2 3">NBRC 111368</strain>
    </source>
</reference>
<dbReference type="AlphaFoldDB" id="A0ABD5S2L6"/>
<gene>
    <name evidence="2" type="ORF">ACFQE1_13980</name>
</gene>
<proteinExistence type="predicted"/>
<protein>
    <submittedName>
        <fullName evidence="2">Rubrerythrin-like domain-containing protein</fullName>
    </submittedName>
</protein>
<evidence type="ECO:0000259" key="1">
    <source>
        <dbReference type="Pfam" id="PF23455"/>
    </source>
</evidence>
<evidence type="ECO:0000313" key="2">
    <source>
        <dbReference type="EMBL" id="MFC6725457.1"/>
    </source>
</evidence>
<dbReference type="EMBL" id="JBHSWU010000537">
    <property type="protein sequence ID" value="MFC6725457.1"/>
    <property type="molecule type" value="Genomic_DNA"/>
</dbReference>
<feature type="domain" description="DUF7129" evidence="1">
    <location>
        <begin position="32"/>
        <end position="63"/>
    </location>
</feature>
<dbReference type="NCBIfam" id="NF033497">
    <property type="entry name" value="rubre_like_arch"/>
    <property type="match status" value="1"/>
</dbReference>
<organism evidence="2 3">
    <name type="scientific">Halobium palmae</name>
    <dbReference type="NCBI Taxonomy" id="1776492"/>
    <lineage>
        <taxon>Archaea</taxon>
        <taxon>Methanobacteriati</taxon>
        <taxon>Methanobacteriota</taxon>
        <taxon>Stenosarchaea group</taxon>
        <taxon>Halobacteria</taxon>
        <taxon>Halobacteriales</taxon>
        <taxon>Haloferacaceae</taxon>
        <taxon>Halobium</taxon>
    </lineage>
</organism>
<keyword evidence="3" id="KW-1185">Reference proteome</keyword>
<dbReference type="InterPro" id="IPR055553">
    <property type="entry name" value="DUF7129"/>
</dbReference>
<sequence>MIKICDCRRSPRACQGLTRHARDMRTMSQRLPYVCRDCEQRVSSAAYRSSCPACGGTLRSSSVGG</sequence>
<accession>A0ABD5S2L6</accession>
<dbReference type="Proteomes" id="UP001596328">
    <property type="component" value="Unassembled WGS sequence"/>
</dbReference>
<dbReference type="Pfam" id="PF23455">
    <property type="entry name" value="DUF7129"/>
    <property type="match status" value="1"/>
</dbReference>
<name>A0ABD5S2L6_9EURY</name>
<comment type="caution">
    <text evidence="2">The sequence shown here is derived from an EMBL/GenBank/DDBJ whole genome shotgun (WGS) entry which is preliminary data.</text>
</comment>
<evidence type="ECO:0000313" key="3">
    <source>
        <dbReference type="Proteomes" id="UP001596328"/>
    </source>
</evidence>